<accession>A0A167G499</accession>
<dbReference type="AlphaFoldDB" id="A0A167G499"/>
<protein>
    <submittedName>
        <fullName evidence="1">Uncharacterized protein</fullName>
    </submittedName>
</protein>
<sequence length="161" mass="18192">MPLHNKDRLFLALLPSSSPSSSEVEWAFLLSPKKERKGAREATLYRLVWEEGEKGPELAYHAKACDGFSLPVLARWLLLKIRPGQAEFFDDEFDAVEVGQDKEWGSRGWVGSCLARLRDTGFGEVMDPEGVVEEVERWRVSTWERGGKAEGKVVGDLRIRS</sequence>
<reference evidence="1 2" key="1">
    <citation type="journal article" date="2016" name="Mol. Biol. Evol.">
        <title>Comparative Genomics of Early-Diverging Mushroom-Forming Fungi Provides Insights into the Origins of Lignocellulose Decay Capabilities.</title>
        <authorList>
            <person name="Nagy L.G."/>
            <person name="Riley R."/>
            <person name="Tritt A."/>
            <person name="Adam C."/>
            <person name="Daum C."/>
            <person name="Floudas D."/>
            <person name="Sun H."/>
            <person name="Yadav J.S."/>
            <person name="Pangilinan J."/>
            <person name="Larsson K.H."/>
            <person name="Matsuura K."/>
            <person name="Barry K."/>
            <person name="Labutti K."/>
            <person name="Kuo R."/>
            <person name="Ohm R.A."/>
            <person name="Bhattacharya S.S."/>
            <person name="Shirouzu T."/>
            <person name="Yoshinaga Y."/>
            <person name="Martin F.M."/>
            <person name="Grigoriev I.V."/>
            <person name="Hibbett D.S."/>
        </authorList>
    </citation>
    <scope>NUCLEOTIDE SEQUENCE [LARGE SCALE GENOMIC DNA]</scope>
    <source>
        <strain evidence="1 2">TUFC12733</strain>
    </source>
</reference>
<organism evidence="1 2">
    <name type="scientific">Calocera viscosa (strain TUFC12733)</name>
    <dbReference type="NCBI Taxonomy" id="1330018"/>
    <lineage>
        <taxon>Eukaryota</taxon>
        <taxon>Fungi</taxon>
        <taxon>Dikarya</taxon>
        <taxon>Basidiomycota</taxon>
        <taxon>Agaricomycotina</taxon>
        <taxon>Dacrymycetes</taxon>
        <taxon>Dacrymycetales</taxon>
        <taxon>Dacrymycetaceae</taxon>
        <taxon>Calocera</taxon>
    </lineage>
</organism>
<dbReference type="EMBL" id="KV417350">
    <property type="protein sequence ID" value="KZO90153.1"/>
    <property type="molecule type" value="Genomic_DNA"/>
</dbReference>
<keyword evidence="2" id="KW-1185">Reference proteome</keyword>
<dbReference type="OrthoDB" id="3358936at2759"/>
<proteinExistence type="predicted"/>
<evidence type="ECO:0000313" key="2">
    <source>
        <dbReference type="Proteomes" id="UP000076738"/>
    </source>
</evidence>
<dbReference type="Proteomes" id="UP000076738">
    <property type="component" value="Unassembled WGS sequence"/>
</dbReference>
<evidence type="ECO:0000313" key="1">
    <source>
        <dbReference type="EMBL" id="KZO90153.1"/>
    </source>
</evidence>
<name>A0A167G499_CALVF</name>
<dbReference type="InterPro" id="IPR054208">
    <property type="entry name" value="DUF6914"/>
</dbReference>
<dbReference type="Pfam" id="PF21858">
    <property type="entry name" value="DUF6914"/>
    <property type="match status" value="1"/>
</dbReference>
<gene>
    <name evidence="1" type="ORF">CALVIDRAFT_542950</name>
</gene>